<dbReference type="EMBL" id="REGW02000027">
    <property type="protein sequence ID" value="KAE8278206.1"/>
    <property type="molecule type" value="Genomic_DNA"/>
</dbReference>
<reference evidence="1 2" key="1">
    <citation type="submission" date="2019-07" db="EMBL/GenBank/DDBJ databases">
        <title>Chromosome genome assembly for large yellow croaker.</title>
        <authorList>
            <person name="Xiao S."/>
        </authorList>
    </citation>
    <scope>NUCLEOTIDE SEQUENCE [LARGE SCALE GENOMIC DNA]</scope>
    <source>
        <strain evidence="1">JMULYC20181020</strain>
        <tissue evidence="1">Muscle</tissue>
    </source>
</reference>
<evidence type="ECO:0000313" key="1">
    <source>
        <dbReference type="EMBL" id="KAE8278206.1"/>
    </source>
</evidence>
<keyword evidence="2" id="KW-1185">Reference proteome</keyword>
<protein>
    <submittedName>
        <fullName evidence="1">Uncharacterized protein</fullName>
    </submittedName>
</protein>
<dbReference type="PANTHER" id="PTHR46704">
    <property type="entry name" value="CXC DOMAIN-CONTAINING PROTEIN-RELATED"/>
    <property type="match status" value="1"/>
</dbReference>
<dbReference type="PANTHER" id="PTHR46704:SF9">
    <property type="entry name" value="BHLH DOMAIN-CONTAINING PROTEIN"/>
    <property type="match status" value="1"/>
</dbReference>
<proteinExistence type="predicted"/>
<sequence>MLVKENMALRKRISNLEKPTVGIEASCQVVAKQIHQDVKHLDQDQPWPPLPTELDSYSSVPSSVKSLLSCLLPGTGEKEQQLRDSFCMDLVYAISHVKVKTSKHIILAFAVKSLTGNVNLIRILNRFGHCVSYSMLDEIDTSLCLHKLGQDGGITPDQVKPYVPTALGCDNIDRLEETLTGCGTSHRVNGIAVQPRVFGPELPKPARDVPKSKQRTVSVSLPALPVYAVGTRCGPPTRSYVEVKTDICADALKKNFIWLLCRLHSATNQSVPSWTGYNILASNSVDVIPSVVSYLPTINAPATQMATVHEILLQSEKIMNSLHISNMSVTFDQALYCKVTEILWHIETGFPTLCQDLECFTPSVCSWV</sequence>
<organism evidence="1 2">
    <name type="scientific">Larimichthys crocea</name>
    <name type="common">Large yellow croaker</name>
    <name type="synonym">Pseudosciaena crocea</name>
    <dbReference type="NCBI Taxonomy" id="215358"/>
    <lineage>
        <taxon>Eukaryota</taxon>
        <taxon>Metazoa</taxon>
        <taxon>Chordata</taxon>
        <taxon>Craniata</taxon>
        <taxon>Vertebrata</taxon>
        <taxon>Euteleostomi</taxon>
        <taxon>Actinopterygii</taxon>
        <taxon>Neopterygii</taxon>
        <taxon>Teleostei</taxon>
        <taxon>Neoteleostei</taxon>
        <taxon>Acanthomorphata</taxon>
        <taxon>Eupercaria</taxon>
        <taxon>Sciaenidae</taxon>
        <taxon>Larimichthys</taxon>
    </lineage>
</organism>
<gene>
    <name evidence="1" type="ORF">D5F01_LYC23723</name>
</gene>
<comment type="caution">
    <text evidence="1">The sequence shown here is derived from an EMBL/GenBank/DDBJ whole genome shotgun (WGS) entry which is preliminary data.</text>
</comment>
<dbReference type="AlphaFoldDB" id="A0A6G0HGT7"/>
<dbReference type="Proteomes" id="UP000424527">
    <property type="component" value="Unassembled WGS sequence"/>
</dbReference>
<evidence type="ECO:0000313" key="2">
    <source>
        <dbReference type="Proteomes" id="UP000424527"/>
    </source>
</evidence>
<name>A0A6G0HGT7_LARCR</name>
<accession>A0A6G0HGT7</accession>